<gene>
    <name evidence="1" type="ORF">LEP1GSC179_3307</name>
</gene>
<dbReference type="EMBL" id="AHON02000029">
    <property type="protein sequence ID" value="EKO34485.1"/>
    <property type="molecule type" value="Genomic_DNA"/>
</dbReference>
<evidence type="ECO:0000313" key="2">
    <source>
        <dbReference type="Proteomes" id="UP000006329"/>
    </source>
</evidence>
<keyword evidence="2" id="KW-1185">Reference proteome</keyword>
<organism evidence="1 2">
    <name type="scientific">Leptospira santarosai str. MOR084</name>
    <dbReference type="NCBI Taxonomy" id="1049984"/>
    <lineage>
        <taxon>Bacteria</taxon>
        <taxon>Pseudomonadati</taxon>
        <taxon>Spirochaetota</taxon>
        <taxon>Spirochaetia</taxon>
        <taxon>Leptospirales</taxon>
        <taxon>Leptospiraceae</taxon>
        <taxon>Leptospira</taxon>
    </lineage>
</organism>
<evidence type="ECO:0000313" key="1">
    <source>
        <dbReference type="EMBL" id="EKO34485.1"/>
    </source>
</evidence>
<proteinExistence type="predicted"/>
<dbReference type="GeneID" id="29739415"/>
<comment type="caution">
    <text evidence="1">The sequence shown here is derived from an EMBL/GenBank/DDBJ whole genome shotgun (WGS) entry which is preliminary data.</text>
</comment>
<dbReference type="Proteomes" id="UP000006329">
    <property type="component" value="Unassembled WGS sequence"/>
</dbReference>
<name>A0A0E2BGM8_9LEPT</name>
<protein>
    <submittedName>
        <fullName evidence="1">PF11827 family protein</fullName>
    </submittedName>
</protein>
<dbReference type="PROSITE" id="PS51257">
    <property type="entry name" value="PROKAR_LIPOPROTEIN"/>
    <property type="match status" value="1"/>
</dbReference>
<dbReference type="AlphaFoldDB" id="A0A0E2BGM8"/>
<sequence>MQKISILSISILIFLSSCKQAPPAITESEKDILQQILAENESIHSFLMKEEGKIPDTNKLIVRVRELISLNGGLKDSAEKMESSLQNKDSKDIEKFFQAYSSFSENLADSLKLAGGTGIFNRFYCPMVNKTWVSHGIKIQNPYAPEMRECGDLVR</sequence>
<accession>A0A0E2BGM8</accession>
<dbReference type="RefSeq" id="WP_004458841.1">
    <property type="nucleotide sequence ID" value="NZ_AHON02000029.1"/>
</dbReference>
<reference evidence="1" key="1">
    <citation type="submission" date="2012-10" db="EMBL/GenBank/DDBJ databases">
        <authorList>
            <person name="Harkins D.M."/>
            <person name="Durkin A.S."/>
            <person name="Brinkac L.M."/>
            <person name="Haft D.H."/>
            <person name="Selengut J.D."/>
            <person name="Sanka R."/>
            <person name="DePew J."/>
            <person name="Purushe J."/>
            <person name="Matthias M.A."/>
            <person name="Vinetz J.M."/>
            <person name="Sutton G.G."/>
            <person name="Nierman W.C."/>
            <person name="Fouts D.E."/>
        </authorList>
    </citation>
    <scope>NUCLEOTIDE SEQUENCE [LARGE SCALE GENOMIC DNA]</scope>
    <source>
        <strain evidence="1">MOR084</strain>
    </source>
</reference>
<dbReference type="NCBIfam" id="NF047615">
    <property type="entry name" value="LIC13259_LIC11441_fam"/>
    <property type="match status" value="1"/>
</dbReference>